<dbReference type="PROSITE" id="PS51257">
    <property type="entry name" value="PROKAR_LIPOPROTEIN"/>
    <property type="match status" value="1"/>
</dbReference>
<evidence type="ECO:0000256" key="2">
    <source>
        <dbReference type="SAM" id="SignalP"/>
    </source>
</evidence>
<keyword evidence="2" id="KW-0732">Signal</keyword>
<sequence>MIKALTAVSLCLLFAGCASDPASNDPSQAKATQQRLAQTEEREEVTGSHLRRKRSTENVAVADREAVERAGRPSSNLSLPSSGGR</sequence>
<comment type="caution">
    <text evidence="3">The sequence shown here is derived from an EMBL/GenBank/DDBJ whole genome shotgun (WGS) entry which is preliminary data.</text>
</comment>
<organism evidence="3 4">
    <name type="scientific">Pseudoduganella guangdongensis</name>
    <dbReference type="NCBI Taxonomy" id="2692179"/>
    <lineage>
        <taxon>Bacteria</taxon>
        <taxon>Pseudomonadati</taxon>
        <taxon>Pseudomonadota</taxon>
        <taxon>Betaproteobacteria</taxon>
        <taxon>Burkholderiales</taxon>
        <taxon>Oxalobacteraceae</taxon>
        <taxon>Telluria group</taxon>
        <taxon>Pseudoduganella</taxon>
    </lineage>
</organism>
<dbReference type="Proteomes" id="UP000448575">
    <property type="component" value="Unassembled WGS sequence"/>
</dbReference>
<feature type="compositionally biased region" description="Polar residues" evidence="1">
    <location>
        <begin position="21"/>
        <end position="37"/>
    </location>
</feature>
<dbReference type="RefSeq" id="WP_161026932.1">
    <property type="nucleotide sequence ID" value="NZ_WWCJ01000012.1"/>
</dbReference>
<feature type="compositionally biased region" description="Basic and acidic residues" evidence="1">
    <location>
        <begin position="62"/>
        <end position="71"/>
    </location>
</feature>
<accession>A0A6N9HKW2</accession>
<protein>
    <recommendedName>
        <fullName evidence="5">Lipoprotein</fullName>
    </recommendedName>
</protein>
<evidence type="ECO:0008006" key="5">
    <source>
        <dbReference type="Google" id="ProtNLM"/>
    </source>
</evidence>
<feature type="chain" id="PRO_5027032718" description="Lipoprotein" evidence="2">
    <location>
        <begin position="25"/>
        <end position="85"/>
    </location>
</feature>
<evidence type="ECO:0000313" key="3">
    <source>
        <dbReference type="EMBL" id="MYN03969.1"/>
    </source>
</evidence>
<feature type="signal peptide" evidence="2">
    <location>
        <begin position="1"/>
        <end position="24"/>
    </location>
</feature>
<dbReference type="AlphaFoldDB" id="A0A6N9HKW2"/>
<feature type="region of interest" description="Disordered" evidence="1">
    <location>
        <begin position="20"/>
        <end position="85"/>
    </location>
</feature>
<keyword evidence="4" id="KW-1185">Reference proteome</keyword>
<evidence type="ECO:0000256" key="1">
    <source>
        <dbReference type="SAM" id="MobiDB-lite"/>
    </source>
</evidence>
<name>A0A6N9HKW2_9BURK</name>
<evidence type="ECO:0000313" key="4">
    <source>
        <dbReference type="Proteomes" id="UP000448575"/>
    </source>
</evidence>
<proteinExistence type="predicted"/>
<reference evidence="3 4" key="1">
    <citation type="submission" date="2019-12" db="EMBL/GenBank/DDBJ databases">
        <title>Novel species isolated from a subtropical stream in China.</title>
        <authorList>
            <person name="Lu H."/>
        </authorList>
    </citation>
    <scope>NUCLEOTIDE SEQUENCE [LARGE SCALE GENOMIC DNA]</scope>
    <source>
        <strain evidence="3 4">DS3</strain>
    </source>
</reference>
<feature type="compositionally biased region" description="Low complexity" evidence="1">
    <location>
        <begin position="72"/>
        <end position="85"/>
    </location>
</feature>
<gene>
    <name evidence="3" type="ORF">GTP41_17895</name>
</gene>
<dbReference type="EMBL" id="WWCJ01000012">
    <property type="protein sequence ID" value="MYN03969.1"/>
    <property type="molecule type" value="Genomic_DNA"/>
</dbReference>